<proteinExistence type="predicted"/>
<organism evidence="1 2">
    <name type="scientific">Clavelina lepadiformis</name>
    <name type="common">Light-bulb sea squirt</name>
    <name type="synonym">Ascidia lepadiformis</name>
    <dbReference type="NCBI Taxonomy" id="159417"/>
    <lineage>
        <taxon>Eukaryota</taxon>
        <taxon>Metazoa</taxon>
        <taxon>Chordata</taxon>
        <taxon>Tunicata</taxon>
        <taxon>Ascidiacea</taxon>
        <taxon>Aplousobranchia</taxon>
        <taxon>Clavelinidae</taxon>
        <taxon>Clavelina</taxon>
    </lineage>
</organism>
<reference evidence="1 2" key="1">
    <citation type="submission" date="2024-02" db="EMBL/GenBank/DDBJ databases">
        <authorList>
            <person name="Daric V."/>
            <person name="Darras S."/>
        </authorList>
    </citation>
    <scope>NUCLEOTIDE SEQUENCE [LARGE SCALE GENOMIC DNA]</scope>
</reference>
<accession>A0ABP0G221</accession>
<gene>
    <name evidence="1" type="ORF">CVLEPA_LOCUS15964</name>
</gene>
<name>A0ABP0G221_CLALP</name>
<sequence length="104" mass="11846">MESRRYHDEGLCELGPNCNLINEEKHNYVSTLDPTVPEFLPCTAQKSFMPSENFNHWDDILSCDETCFALPTGCGSKQIPYDGCLAEPFGRMNQTNGKWKLIQK</sequence>
<protein>
    <submittedName>
        <fullName evidence="1">Uncharacterized protein</fullName>
    </submittedName>
</protein>
<dbReference type="Proteomes" id="UP001642483">
    <property type="component" value="Unassembled WGS sequence"/>
</dbReference>
<dbReference type="EMBL" id="CAWYQH010000098">
    <property type="protein sequence ID" value="CAK8684856.1"/>
    <property type="molecule type" value="Genomic_DNA"/>
</dbReference>
<comment type="caution">
    <text evidence="1">The sequence shown here is derived from an EMBL/GenBank/DDBJ whole genome shotgun (WGS) entry which is preliminary data.</text>
</comment>
<keyword evidence="2" id="KW-1185">Reference proteome</keyword>
<evidence type="ECO:0000313" key="2">
    <source>
        <dbReference type="Proteomes" id="UP001642483"/>
    </source>
</evidence>
<evidence type="ECO:0000313" key="1">
    <source>
        <dbReference type="EMBL" id="CAK8684856.1"/>
    </source>
</evidence>